<proteinExistence type="predicted"/>
<name>A0A9C6TVQ6_FRAOC</name>
<keyword evidence="1" id="KW-0812">Transmembrane</keyword>
<dbReference type="GeneID" id="127748968"/>
<evidence type="ECO:0000313" key="3">
    <source>
        <dbReference type="RefSeq" id="XP_052121015.1"/>
    </source>
</evidence>
<keyword evidence="1" id="KW-1133">Transmembrane helix</keyword>
<dbReference type="SUPFAM" id="SSF101912">
    <property type="entry name" value="Sema domain"/>
    <property type="match status" value="1"/>
</dbReference>
<sequence length="117" mass="13092">MAGVRDQLRTCTPSSSVAVFVAAFFALTGVVVGAWVQDVPARLVIGYGLEDEIQMFKGNESHRDHFKLLQREGSALLVGARNIVYNISLRDLNEFSEQVCLFTRASSVDTFERFIYQ</sequence>
<dbReference type="RefSeq" id="XP_052121015.1">
    <property type="nucleotide sequence ID" value="XM_052265055.1"/>
</dbReference>
<dbReference type="InterPro" id="IPR015943">
    <property type="entry name" value="WD40/YVTN_repeat-like_dom_sf"/>
</dbReference>
<protein>
    <submittedName>
        <fullName evidence="3">Semaphorin-1A-like isoform X2</fullName>
    </submittedName>
</protein>
<feature type="transmembrane region" description="Helical" evidence="1">
    <location>
        <begin position="17"/>
        <end position="36"/>
    </location>
</feature>
<gene>
    <name evidence="3" type="primary">LOC127748968</name>
</gene>
<organism evidence="2 3">
    <name type="scientific">Frankliniella occidentalis</name>
    <name type="common">Western flower thrips</name>
    <name type="synonym">Euthrips occidentalis</name>
    <dbReference type="NCBI Taxonomy" id="133901"/>
    <lineage>
        <taxon>Eukaryota</taxon>
        <taxon>Metazoa</taxon>
        <taxon>Ecdysozoa</taxon>
        <taxon>Arthropoda</taxon>
        <taxon>Hexapoda</taxon>
        <taxon>Insecta</taxon>
        <taxon>Pterygota</taxon>
        <taxon>Neoptera</taxon>
        <taxon>Paraneoptera</taxon>
        <taxon>Thysanoptera</taxon>
        <taxon>Terebrantia</taxon>
        <taxon>Thripoidea</taxon>
        <taxon>Thripidae</taxon>
        <taxon>Frankliniella</taxon>
    </lineage>
</organism>
<keyword evidence="2" id="KW-1185">Reference proteome</keyword>
<dbReference type="Gene3D" id="2.130.10.10">
    <property type="entry name" value="YVTN repeat-like/Quinoprotein amine dehydrogenase"/>
    <property type="match status" value="1"/>
</dbReference>
<keyword evidence="1" id="KW-0472">Membrane</keyword>
<dbReference type="InterPro" id="IPR036352">
    <property type="entry name" value="Semap_dom_sf"/>
</dbReference>
<reference evidence="3" key="1">
    <citation type="submission" date="2025-08" db="UniProtKB">
        <authorList>
            <consortium name="RefSeq"/>
        </authorList>
    </citation>
    <scope>IDENTIFICATION</scope>
    <source>
        <tissue evidence="3">Whole organism</tissue>
    </source>
</reference>
<evidence type="ECO:0000256" key="1">
    <source>
        <dbReference type="SAM" id="Phobius"/>
    </source>
</evidence>
<dbReference type="AlphaFoldDB" id="A0A9C6TVQ6"/>
<dbReference type="Proteomes" id="UP000504606">
    <property type="component" value="Unplaced"/>
</dbReference>
<accession>A0A9C6TVQ6</accession>
<evidence type="ECO:0000313" key="2">
    <source>
        <dbReference type="Proteomes" id="UP000504606"/>
    </source>
</evidence>